<accession>A0A9D3AKA6</accession>
<evidence type="ECO:0000313" key="2">
    <source>
        <dbReference type="Proteomes" id="UP000813420"/>
    </source>
</evidence>
<comment type="caution">
    <text evidence="1">The sequence shown here is derived from an EMBL/GenBank/DDBJ whole genome shotgun (WGS) entry which is preliminary data.</text>
</comment>
<dbReference type="Proteomes" id="UP000813420">
    <property type="component" value="Unassembled WGS sequence"/>
</dbReference>
<dbReference type="RefSeq" id="WP_277238740.1">
    <property type="nucleotide sequence ID" value="NZ_CAKNNN010000003.1"/>
</dbReference>
<reference evidence="1" key="2">
    <citation type="submission" date="2021-09" db="EMBL/GenBank/DDBJ databases">
        <authorList>
            <person name="Gilroy R."/>
        </authorList>
    </citation>
    <scope>NUCLEOTIDE SEQUENCE</scope>
    <source>
        <strain evidence="1">USAMLcec4-12693</strain>
    </source>
</reference>
<protein>
    <submittedName>
        <fullName evidence="1">Uncharacterized protein</fullName>
    </submittedName>
</protein>
<proteinExistence type="predicted"/>
<evidence type="ECO:0000313" key="1">
    <source>
        <dbReference type="EMBL" id="HJH50914.1"/>
    </source>
</evidence>
<reference evidence="1" key="1">
    <citation type="journal article" date="2021" name="PeerJ">
        <title>Extensive microbial diversity within the chicken gut microbiome revealed by metagenomics and culture.</title>
        <authorList>
            <person name="Gilroy R."/>
            <person name="Ravi A."/>
            <person name="Getino M."/>
            <person name="Pursley I."/>
            <person name="Horton D.L."/>
            <person name="Alikhan N.F."/>
            <person name="Baker D."/>
            <person name="Gharbi K."/>
            <person name="Hall N."/>
            <person name="Watson M."/>
            <person name="Adriaenssens E.M."/>
            <person name="Foster-Nyarko E."/>
            <person name="Jarju S."/>
            <person name="Secka A."/>
            <person name="Antonio M."/>
            <person name="Oren A."/>
            <person name="Chaudhuri R.R."/>
            <person name="La Ragione R."/>
            <person name="Hildebrand F."/>
            <person name="Pallen M.J."/>
        </authorList>
    </citation>
    <scope>NUCLEOTIDE SEQUENCE</scope>
    <source>
        <strain evidence="1">USAMLcec4-12693</strain>
    </source>
</reference>
<dbReference type="AlphaFoldDB" id="A0A9D3AKA6"/>
<dbReference type="EMBL" id="DYXE01000092">
    <property type="protein sequence ID" value="HJH50914.1"/>
    <property type="molecule type" value="Genomic_DNA"/>
</dbReference>
<sequence>MPRETNIWEIIKAAGYEPIENRSIVVSYASSNLSDAIIKFFTEAKEFFVLQICREELVLVPYGKISWGLKKEVTMSIPFSDIQKIEVEPAGLNYHLIIDTESGRITLSTQQKELSDFRSSGLLGYEGSKNWKRLFMRNWHKENLDATLEALKAI</sequence>
<gene>
    <name evidence="1" type="ORF">K8V39_11735</name>
</gene>
<name>A0A9D3AKA6_9FIRM</name>
<organism evidence="1 2">
    <name type="scientific">Merdimonas faecis</name>
    <dbReference type="NCBI Taxonomy" id="1653435"/>
    <lineage>
        <taxon>Bacteria</taxon>
        <taxon>Bacillati</taxon>
        <taxon>Bacillota</taxon>
        <taxon>Clostridia</taxon>
        <taxon>Lachnospirales</taxon>
        <taxon>Lachnospiraceae</taxon>
        <taxon>Merdimonas</taxon>
    </lineage>
</organism>